<accession>A0A0E9SWA6</accession>
<evidence type="ECO:0000313" key="1">
    <source>
        <dbReference type="EMBL" id="JAH45542.1"/>
    </source>
</evidence>
<reference evidence="1" key="1">
    <citation type="submission" date="2014-11" db="EMBL/GenBank/DDBJ databases">
        <authorList>
            <person name="Amaro Gonzalez C."/>
        </authorList>
    </citation>
    <scope>NUCLEOTIDE SEQUENCE</scope>
</reference>
<reference evidence="1" key="2">
    <citation type="journal article" date="2015" name="Fish Shellfish Immunol.">
        <title>Early steps in the European eel (Anguilla anguilla)-Vibrio vulnificus interaction in the gills: Role of the RtxA13 toxin.</title>
        <authorList>
            <person name="Callol A."/>
            <person name="Pajuelo D."/>
            <person name="Ebbesson L."/>
            <person name="Teles M."/>
            <person name="MacKenzie S."/>
            <person name="Amaro C."/>
        </authorList>
    </citation>
    <scope>NUCLEOTIDE SEQUENCE</scope>
</reference>
<name>A0A0E9SWA6_ANGAN</name>
<dbReference type="EMBL" id="GBXM01063035">
    <property type="protein sequence ID" value="JAH45542.1"/>
    <property type="molecule type" value="Transcribed_RNA"/>
</dbReference>
<sequence>MSRSYTFPYTWDSALTRDGCPKPLVYWFSLSSAAACARPS</sequence>
<organism evidence="1">
    <name type="scientific">Anguilla anguilla</name>
    <name type="common">European freshwater eel</name>
    <name type="synonym">Muraena anguilla</name>
    <dbReference type="NCBI Taxonomy" id="7936"/>
    <lineage>
        <taxon>Eukaryota</taxon>
        <taxon>Metazoa</taxon>
        <taxon>Chordata</taxon>
        <taxon>Craniata</taxon>
        <taxon>Vertebrata</taxon>
        <taxon>Euteleostomi</taxon>
        <taxon>Actinopterygii</taxon>
        <taxon>Neopterygii</taxon>
        <taxon>Teleostei</taxon>
        <taxon>Anguilliformes</taxon>
        <taxon>Anguillidae</taxon>
        <taxon>Anguilla</taxon>
    </lineage>
</organism>
<dbReference type="AlphaFoldDB" id="A0A0E9SWA6"/>
<proteinExistence type="predicted"/>
<protein>
    <submittedName>
        <fullName evidence="1">Uncharacterized protein</fullName>
    </submittedName>
</protein>